<evidence type="ECO:0000256" key="1">
    <source>
        <dbReference type="SAM" id="MobiDB-lite"/>
    </source>
</evidence>
<organism evidence="2 3">
    <name type="scientific">Trichonephila clavata</name>
    <name type="common">Joro spider</name>
    <name type="synonym">Nephila clavata</name>
    <dbReference type="NCBI Taxonomy" id="2740835"/>
    <lineage>
        <taxon>Eukaryota</taxon>
        <taxon>Metazoa</taxon>
        <taxon>Ecdysozoa</taxon>
        <taxon>Arthropoda</taxon>
        <taxon>Chelicerata</taxon>
        <taxon>Arachnida</taxon>
        <taxon>Araneae</taxon>
        <taxon>Araneomorphae</taxon>
        <taxon>Entelegynae</taxon>
        <taxon>Araneoidea</taxon>
        <taxon>Nephilidae</taxon>
        <taxon>Trichonephila</taxon>
    </lineage>
</organism>
<dbReference type="Proteomes" id="UP000887116">
    <property type="component" value="Unassembled WGS sequence"/>
</dbReference>
<evidence type="ECO:0000313" key="2">
    <source>
        <dbReference type="EMBL" id="GFR19334.1"/>
    </source>
</evidence>
<name>A0A8X6H9M7_TRICU</name>
<dbReference type="OrthoDB" id="6471529at2759"/>
<keyword evidence="3" id="KW-1185">Reference proteome</keyword>
<proteinExistence type="predicted"/>
<dbReference type="AlphaFoldDB" id="A0A8X6H9M7"/>
<comment type="caution">
    <text evidence="2">The sequence shown here is derived from an EMBL/GenBank/DDBJ whole genome shotgun (WGS) entry which is preliminary data.</text>
</comment>
<evidence type="ECO:0000313" key="3">
    <source>
        <dbReference type="Proteomes" id="UP000887116"/>
    </source>
</evidence>
<gene>
    <name evidence="2" type="ORF">TNCT_647521</name>
</gene>
<accession>A0A8X6H9M7</accession>
<feature type="compositionally biased region" description="Basic residues" evidence="1">
    <location>
        <begin position="127"/>
        <end position="138"/>
    </location>
</feature>
<reference evidence="2" key="1">
    <citation type="submission" date="2020-07" db="EMBL/GenBank/DDBJ databases">
        <title>Multicomponent nature underlies the extraordinary mechanical properties of spider dragline silk.</title>
        <authorList>
            <person name="Kono N."/>
            <person name="Nakamura H."/>
            <person name="Mori M."/>
            <person name="Yoshida Y."/>
            <person name="Ohtoshi R."/>
            <person name="Malay A.D."/>
            <person name="Moran D.A.P."/>
            <person name="Tomita M."/>
            <person name="Numata K."/>
            <person name="Arakawa K."/>
        </authorList>
    </citation>
    <scope>NUCLEOTIDE SEQUENCE</scope>
</reference>
<feature type="compositionally biased region" description="Basic and acidic residues" evidence="1">
    <location>
        <begin position="114"/>
        <end position="126"/>
    </location>
</feature>
<protein>
    <submittedName>
        <fullName evidence="2">Uncharacterized protein</fullName>
    </submittedName>
</protein>
<dbReference type="EMBL" id="BMAO01037667">
    <property type="protein sequence ID" value="GFR19334.1"/>
    <property type="molecule type" value="Genomic_DNA"/>
</dbReference>
<sequence>MKEMEVDPPDRSDTCRKRTDLMLIVETSEILSSNLMPFLKRPDTEQNIPLKEVIRNQIKEHQQGKHAALAELDSLPPCILPNCGSCSSTNMPPSTFSTMPEESTAKIATPPPNNEKDTKTNEDNPQLKRKNKKKRKKTKDVTDDFVFPKRTARPTSPTPSEPIATANSFSDLESDIEVDDQQQLEETPPGTLHTHAYFPYFSQNKINAQRSTKSNIY</sequence>
<feature type="region of interest" description="Disordered" evidence="1">
    <location>
        <begin position="94"/>
        <end position="166"/>
    </location>
</feature>